<dbReference type="Pfam" id="PF12796">
    <property type="entry name" value="Ank_2"/>
    <property type="match status" value="1"/>
</dbReference>
<dbReference type="Proteomes" id="UP001365542">
    <property type="component" value="Unassembled WGS sequence"/>
</dbReference>
<dbReference type="AlphaFoldDB" id="A0AAV9XDV2"/>
<dbReference type="EMBL" id="JAVHJO010000008">
    <property type="protein sequence ID" value="KAK6538083.1"/>
    <property type="molecule type" value="Genomic_DNA"/>
</dbReference>
<reference evidence="3 4" key="1">
    <citation type="submission" date="2019-10" db="EMBL/GenBank/DDBJ databases">
        <authorList>
            <person name="Palmer J.M."/>
        </authorList>
    </citation>
    <scope>NUCLEOTIDE SEQUENCE [LARGE SCALE GENOMIC DNA]</scope>
    <source>
        <strain evidence="3 4">TWF694</strain>
    </source>
</reference>
<proteinExistence type="predicted"/>
<dbReference type="SMART" id="SM00248">
    <property type="entry name" value="ANK"/>
    <property type="match status" value="4"/>
</dbReference>
<dbReference type="PANTHER" id="PTHR24198:SF165">
    <property type="entry name" value="ANKYRIN REPEAT-CONTAINING PROTEIN-RELATED"/>
    <property type="match status" value="1"/>
</dbReference>
<dbReference type="InterPro" id="IPR036770">
    <property type="entry name" value="Ankyrin_rpt-contain_sf"/>
</dbReference>
<keyword evidence="4" id="KW-1185">Reference proteome</keyword>
<gene>
    <name evidence="3" type="ORF">TWF694_010968</name>
</gene>
<sequence length="840" mass="94060">MISTTYLDYLGTFALLRGVSDALKTVNNGSQTHQSFLLELEGLGLLLRFIALQDFNQKNMIHQNAIQGLVLSIQPPVRRFLEQWRMLQMNGVQILKAILSAKAIIISLLLSLKPSGPTPIIESKLRDDLERLLSRLDRSSSEPTWMTIFQQCVSSNVITVPDLSTELVYFIHSFPAEDRKQLRNIVKTNILIYYLLLHLRGENDRDPNPFSLQNSTFFFECSFGLDRDGSIYGPLAHLEILDFLLRAELEEFTDGPTCLSKAFWVTGKMPKHEPLRNTDWTKVTYPRNSLVVSLVLERIRLQSGECPLQECNGKLRFIRADASRTDCDKCGFICRIPLSRWDITCLLTVLTIYEPAPDAQTGETTQRAVVFSQHPSAVTLRVLEGKTLTWGDLNPESLNLEWYLPVIKVGPINCEICVPDCAPNDKNQTDFKFIELDIDNSDRISNSSKSTIATSDLSSKIRESVQKGDLGKCVELLAAGADVHSIDPESKNSLLYTACAEGQYAIARLLLQMIMVDRDQAPTFQNLFPGYHSQDLSSILHRAVERGISDIVECLLDGGVGLGELPPYLTNNLLHRNLMTISKDLALAYLDTNPCFEDNINGLRLAWWNAGAGGEEEIVTTVIEKFEVMAGEHAASDDAFQNCIDGALTGAVSNGHINIIEKLLDKNLGTIKPKLLNTACRCGRFHVVLHLLRLGAAPQPSNITMAVEGGSMHIVRHLVDIGVEPSLEAFESASQLVSQDIFVFLSEKFPDLARKLDSAFEDEDTKSSADYGMSSKEDVLIPLSRPPSYQSEWNPDAVRKEEPASKIRRRWLTWSPFHQFSRRKKENFMDLPSGDEKKSL</sequence>
<dbReference type="SUPFAM" id="SSF48403">
    <property type="entry name" value="Ankyrin repeat"/>
    <property type="match status" value="1"/>
</dbReference>
<comment type="caution">
    <text evidence="3">The sequence shown here is derived from an EMBL/GenBank/DDBJ whole genome shotgun (WGS) entry which is preliminary data.</text>
</comment>
<organism evidence="3 4">
    <name type="scientific">Orbilia ellipsospora</name>
    <dbReference type="NCBI Taxonomy" id="2528407"/>
    <lineage>
        <taxon>Eukaryota</taxon>
        <taxon>Fungi</taxon>
        <taxon>Dikarya</taxon>
        <taxon>Ascomycota</taxon>
        <taxon>Pezizomycotina</taxon>
        <taxon>Orbiliomycetes</taxon>
        <taxon>Orbiliales</taxon>
        <taxon>Orbiliaceae</taxon>
        <taxon>Orbilia</taxon>
    </lineage>
</organism>
<evidence type="ECO:0000256" key="2">
    <source>
        <dbReference type="ARBA" id="ARBA00023043"/>
    </source>
</evidence>
<evidence type="ECO:0000313" key="3">
    <source>
        <dbReference type="EMBL" id="KAK6538083.1"/>
    </source>
</evidence>
<keyword evidence="2" id="KW-0040">ANK repeat</keyword>
<dbReference type="Gene3D" id="1.25.40.20">
    <property type="entry name" value="Ankyrin repeat-containing domain"/>
    <property type="match status" value="2"/>
</dbReference>
<name>A0AAV9XDV2_9PEZI</name>
<evidence type="ECO:0000313" key="4">
    <source>
        <dbReference type="Proteomes" id="UP001365542"/>
    </source>
</evidence>
<accession>A0AAV9XDV2</accession>
<dbReference type="InterPro" id="IPR002110">
    <property type="entry name" value="Ankyrin_rpt"/>
</dbReference>
<evidence type="ECO:0008006" key="5">
    <source>
        <dbReference type="Google" id="ProtNLM"/>
    </source>
</evidence>
<keyword evidence="1" id="KW-0677">Repeat</keyword>
<dbReference type="PANTHER" id="PTHR24198">
    <property type="entry name" value="ANKYRIN REPEAT AND PROTEIN KINASE DOMAIN-CONTAINING PROTEIN"/>
    <property type="match status" value="1"/>
</dbReference>
<evidence type="ECO:0000256" key="1">
    <source>
        <dbReference type="ARBA" id="ARBA00022737"/>
    </source>
</evidence>
<protein>
    <recommendedName>
        <fullName evidence="5">Ankyrin</fullName>
    </recommendedName>
</protein>